<proteinExistence type="predicted"/>
<dbReference type="EnsemblPlants" id="LPERR06G05120.1">
    <property type="protein sequence ID" value="LPERR06G05120.1"/>
    <property type="gene ID" value="LPERR06G05120"/>
</dbReference>
<reference evidence="2" key="3">
    <citation type="submission" date="2015-04" db="UniProtKB">
        <authorList>
            <consortium name="EnsemblPlants"/>
        </authorList>
    </citation>
    <scope>IDENTIFICATION</scope>
</reference>
<evidence type="ECO:0000256" key="1">
    <source>
        <dbReference type="SAM" id="MobiDB-lite"/>
    </source>
</evidence>
<keyword evidence="3" id="KW-1185">Reference proteome</keyword>
<dbReference type="Proteomes" id="UP000032180">
    <property type="component" value="Chromosome 6"/>
</dbReference>
<evidence type="ECO:0000313" key="3">
    <source>
        <dbReference type="Proteomes" id="UP000032180"/>
    </source>
</evidence>
<reference evidence="2 3" key="1">
    <citation type="submission" date="2012-08" db="EMBL/GenBank/DDBJ databases">
        <title>Oryza genome evolution.</title>
        <authorList>
            <person name="Wing R.A."/>
        </authorList>
    </citation>
    <scope>NUCLEOTIDE SEQUENCE</scope>
</reference>
<dbReference type="AlphaFoldDB" id="A0A0D9WMP5"/>
<feature type="region of interest" description="Disordered" evidence="1">
    <location>
        <begin position="95"/>
        <end position="128"/>
    </location>
</feature>
<accession>A0A0D9WMP5</accession>
<evidence type="ECO:0000313" key="2">
    <source>
        <dbReference type="EnsemblPlants" id="LPERR06G05120.1"/>
    </source>
</evidence>
<reference evidence="3" key="2">
    <citation type="submission" date="2013-12" db="EMBL/GenBank/DDBJ databases">
        <authorList>
            <person name="Yu Y."/>
            <person name="Lee S."/>
            <person name="de Baynast K."/>
            <person name="Wissotski M."/>
            <person name="Liu L."/>
            <person name="Talag J."/>
            <person name="Goicoechea J."/>
            <person name="Angelova A."/>
            <person name="Jetty R."/>
            <person name="Kudrna D."/>
            <person name="Golser W."/>
            <person name="Rivera L."/>
            <person name="Zhang J."/>
            <person name="Wing R."/>
        </authorList>
    </citation>
    <scope>NUCLEOTIDE SEQUENCE</scope>
</reference>
<feature type="region of interest" description="Disordered" evidence="1">
    <location>
        <begin position="1"/>
        <end position="33"/>
    </location>
</feature>
<name>A0A0D9WMP5_9ORYZ</name>
<dbReference type="Gramene" id="LPERR06G05120.1">
    <property type="protein sequence ID" value="LPERR06G05120.1"/>
    <property type="gene ID" value="LPERR06G05120"/>
</dbReference>
<feature type="compositionally biased region" description="Polar residues" evidence="1">
    <location>
        <begin position="117"/>
        <end position="128"/>
    </location>
</feature>
<protein>
    <submittedName>
        <fullName evidence="2">Uncharacterized protein</fullName>
    </submittedName>
</protein>
<dbReference type="HOGENOM" id="CLU_1962763_0_0_1"/>
<feature type="compositionally biased region" description="Polar residues" evidence="1">
    <location>
        <begin position="95"/>
        <end position="106"/>
    </location>
</feature>
<organism evidence="2 3">
    <name type="scientific">Leersia perrieri</name>
    <dbReference type="NCBI Taxonomy" id="77586"/>
    <lineage>
        <taxon>Eukaryota</taxon>
        <taxon>Viridiplantae</taxon>
        <taxon>Streptophyta</taxon>
        <taxon>Embryophyta</taxon>
        <taxon>Tracheophyta</taxon>
        <taxon>Spermatophyta</taxon>
        <taxon>Magnoliopsida</taxon>
        <taxon>Liliopsida</taxon>
        <taxon>Poales</taxon>
        <taxon>Poaceae</taxon>
        <taxon>BOP clade</taxon>
        <taxon>Oryzoideae</taxon>
        <taxon>Oryzeae</taxon>
        <taxon>Oryzinae</taxon>
        <taxon>Leersia</taxon>
    </lineage>
</organism>
<sequence length="128" mass="13788">MPDPAPPERMGNSRNSRDQKSYDGQLATTTCTDGECQGRGSDFLTKMNMGMELDPGKGIQAKRKAVLVDLYTVLTFEPPLTRMTWPLIHSAASLQRKPTTGATSIGSPIRPIGHSPATATMRSSDLPA</sequence>